<evidence type="ECO:0000256" key="4">
    <source>
        <dbReference type="ARBA" id="ARBA00022989"/>
    </source>
</evidence>
<evidence type="ECO:0000313" key="7">
    <source>
        <dbReference type="EMBL" id="TWR28700.1"/>
    </source>
</evidence>
<dbReference type="EMBL" id="VOEI01000001">
    <property type="protein sequence ID" value="TWR28700.1"/>
    <property type="molecule type" value="Genomic_DNA"/>
</dbReference>
<comment type="caution">
    <text evidence="7">The sequence shown here is derived from an EMBL/GenBank/DDBJ whole genome shotgun (WGS) entry which is preliminary data.</text>
</comment>
<keyword evidence="3 6" id="KW-0812">Transmembrane</keyword>
<dbReference type="GO" id="GO:0005886">
    <property type="term" value="C:plasma membrane"/>
    <property type="evidence" value="ECO:0007669"/>
    <property type="project" value="UniProtKB-SubCell"/>
</dbReference>
<dbReference type="InterPro" id="IPR017039">
    <property type="entry name" value="Virul_fac_BrkB"/>
</dbReference>
<evidence type="ECO:0000313" key="8">
    <source>
        <dbReference type="Proteomes" id="UP000318010"/>
    </source>
</evidence>
<dbReference type="Pfam" id="PF03631">
    <property type="entry name" value="Virul_fac_BrkB"/>
    <property type="match status" value="1"/>
</dbReference>
<accession>A0A563UBI7</accession>
<feature type="transmembrane region" description="Helical" evidence="6">
    <location>
        <begin position="258"/>
        <end position="283"/>
    </location>
</feature>
<evidence type="ECO:0000256" key="3">
    <source>
        <dbReference type="ARBA" id="ARBA00022692"/>
    </source>
</evidence>
<dbReference type="Proteomes" id="UP000318010">
    <property type="component" value="Unassembled WGS sequence"/>
</dbReference>
<name>A0A563UBI7_9SPHI</name>
<organism evidence="7 8">
    <name type="scientific">Mucilaginibacter achroorhodeus</name>
    <dbReference type="NCBI Taxonomy" id="2599294"/>
    <lineage>
        <taxon>Bacteria</taxon>
        <taxon>Pseudomonadati</taxon>
        <taxon>Bacteroidota</taxon>
        <taxon>Sphingobacteriia</taxon>
        <taxon>Sphingobacteriales</taxon>
        <taxon>Sphingobacteriaceae</taxon>
        <taxon>Mucilaginibacter</taxon>
    </lineage>
</organism>
<keyword evidence="4 6" id="KW-1133">Transmembrane helix</keyword>
<dbReference type="NCBIfam" id="TIGR00765">
    <property type="entry name" value="yihY_not_rbn"/>
    <property type="match status" value="1"/>
</dbReference>
<feature type="transmembrane region" description="Helical" evidence="6">
    <location>
        <begin position="35"/>
        <end position="58"/>
    </location>
</feature>
<keyword evidence="8" id="KW-1185">Reference proteome</keyword>
<gene>
    <name evidence="7" type="ORF">FPZ42_05715</name>
</gene>
<evidence type="ECO:0000256" key="1">
    <source>
        <dbReference type="ARBA" id="ARBA00004651"/>
    </source>
</evidence>
<dbReference type="PANTHER" id="PTHR30213:SF1">
    <property type="entry name" value="INNER MEMBRANE PROTEIN YHJD"/>
    <property type="match status" value="1"/>
</dbReference>
<reference evidence="7 8" key="1">
    <citation type="submission" date="2019-07" db="EMBL/GenBank/DDBJ databases">
        <authorList>
            <person name="Kim J."/>
        </authorList>
    </citation>
    <scope>NUCLEOTIDE SEQUENCE [LARGE SCALE GENOMIC DNA]</scope>
    <source>
        <strain evidence="7 8">MJ1a</strain>
    </source>
</reference>
<feature type="transmembrane region" description="Helical" evidence="6">
    <location>
        <begin position="144"/>
        <end position="170"/>
    </location>
</feature>
<dbReference type="PIRSF" id="PIRSF035875">
    <property type="entry name" value="RNase_BN"/>
    <property type="match status" value="1"/>
</dbReference>
<feature type="transmembrane region" description="Helical" evidence="6">
    <location>
        <begin position="194"/>
        <end position="218"/>
    </location>
</feature>
<feature type="transmembrane region" description="Helical" evidence="6">
    <location>
        <begin position="230"/>
        <end position="252"/>
    </location>
</feature>
<dbReference type="AlphaFoldDB" id="A0A563UBI7"/>
<keyword evidence="2" id="KW-1003">Cell membrane</keyword>
<proteinExistence type="predicted"/>
<evidence type="ECO:0000256" key="2">
    <source>
        <dbReference type="ARBA" id="ARBA00022475"/>
    </source>
</evidence>
<evidence type="ECO:0000256" key="5">
    <source>
        <dbReference type="ARBA" id="ARBA00023136"/>
    </source>
</evidence>
<dbReference type="RefSeq" id="WP_146269494.1">
    <property type="nucleotide sequence ID" value="NZ_VOEI01000001.1"/>
</dbReference>
<protein>
    <submittedName>
        <fullName evidence="7">YihY/virulence factor BrkB family protein</fullName>
    </submittedName>
</protein>
<keyword evidence="5 6" id="KW-0472">Membrane</keyword>
<dbReference type="OrthoDB" id="9797028at2"/>
<comment type="subcellular location">
    <subcellularLocation>
        <location evidence="1">Cell membrane</location>
        <topology evidence="1">Multi-pass membrane protein</topology>
    </subcellularLocation>
</comment>
<evidence type="ECO:0000256" key="6">
    <source>
        <dbReference type="SAM" id="Phobius"/>
    </source>
</evidence>
<dbReference type="PANTHER" id="PTHR30213">
    <property type="entry name" value="INNER MEMBRANE PROTEIN YHJD"/>
    <property type="match status" value="1"/>
</dbReference>
<sequence length="339" mass="37817">MKVFSKEYFKQLWKVILATFSGFSDDNGLKLSASLAYYTIFSLAPLILLILSLAGIFLKDPSYRQDFYDQIQQYIGKDGIQQIQKTIQSQDITGKSGIGLVISIATLLLGASSIFVEIQDSLNTIWRVKAKPKRGWVKLLKNRFLSFSLIVSLGFLLLASLLVNIVISAISDKLVAYLPRLLGKDIANVVGETFIFAVNFGITLLVISVLFAIIFKVLPDVKIKWKDVRSGAIFTAILFIIGQYIISLYIQFTAQGSIYGTAGSIIVILVWIYYTAAILYIGAEFTQVYAEAKGSHIEPAEYAVVIQQTEVERRLNTIPVQNPELQGKLKCDTEEEDKK</sequence>